<dbReference type="PATRIC" id="fig|662478.6.peg.755"/>
<reference evidence="1 2" key="1">
    <citation type="journal article" date="2014" name="PLoS Genet.">
        <title>Phylogenetically driven sequencing of extremely halophilic archaea reveals strategies for static and dynamic osmo-response.</title>
        <authorList>
            <person name="Becker E.A."/>
            <person name="Seitzer P.M."/>
            <person name="Tritt A."/>
            <person name="Larsen D."/>
            <person name="Krusor M."/>
            <person name="Yao A.I."/>
            <person name="Wu D."/>
            <person name="Madern D."/>
            <person name="Eisen J.A."/>
            <person name="Darling A.E."/>
            <person name="Facciotti M.T."/>
        </authorList>
    </citation>
    <scope>NUCLEOTIDE SEQUENCE [LARGE SCALE GENOMIC DNA]</scope>
    <source>
        <strain evidence="1 2">ATCC 35960</strain>
    </source>
</reference>
<accession>M0JEY1</accession>
<organism evidence="1 2">
    <name type="scientific">Haloferax denitrificans ATCC 35960</name>
    <dbReference type="NCBI Taxonomy" id="662478"/>
    <lineage>
        <taxon>Archaea</taxon>
        <taxon>Methanobacteriati</taxon>
        <taxon>Methanobacteriota</taxon>
        <taxon>Stenosarchaea group</taxon>
        <taxon>Halobacteria</taxon>
        <taxon>Halobacteriales</taxon>
        <taxon>Haloferacaceae</taxon>
        <taxon>Haloferax</taxon>
    </lineage>
</organism>
<comment type="caution">
    <text evidence="1">The sequence shown here is derived from an EMBL/GenBank/DDBJ whole genome shotgun (WGS) entry which is preliminary data.</text>
</comment>
<evidence type="ECO:0000313" key="2">
    <source>
        <dbReference type="Proteomes" id="UP000011553"/>
    </source>
</evidence>
<keyword evidence="2" id="KW-1185">Reference proteome</keyword>
<sequence length="60" mass="6774">MFFARARRFDYSRPVGCGVALLSTDVNIVSTLHGWTEFELFTAESVLFAELGRPEASYQL</sequence>
<dbReference type="Proteomes" id="UP000011553">
    <property type="component" value="Unassembled WGS sequence"/>
</dbReference>
<proteinExistence type="predicted"/>
<evidence type="ECO:0000313" key="1">
    <source>
        <dbReference type="EMBL" id="EMA07516.1"/>
    </source>
</evidence>
<gene>
    <name evidence="1" type="ORF">C438_03992</name>
</gene>
<name>M0JEY1_9EURY</name>
<dbReference type="EMBL" id="AOLP01000004">
    <property type="protein sequence ID" value="EMA07516.1"/>
    <property type="molecule type" value="Genomic_DNA"/>
</dbReference>
<dbReference type="AlphaFoldDB" id="M0JEY1"/>
<protein>
    <submittedName>
        <fullName evidence="1">Uncharacterized protein</fullName>
    </submittedName>
</protein>